<keyword evidence="2" id="KW-0675">Receptor</keyword>
<reference evidence="2 3" key="2">
    <citation type="submission" date="2019-04" db="EMBL/GenBank/DDBJ databases">
        <title>The genome sequence of big-headed turtle.</title>
        <authorList>
            <person name="Gong S."/>
        </authorList>
    </citation>
    <scope>NUCLEOTIDE SEQUENCE [LARGE SCALE GENOMIC DNA]</scope>
    <source>
        <strain evidence="2">DO16091913</strain>
        <tissue evidence="2">Muscle</tissue>
    </source>
</reference>
<feature type="region of interest" description="Disordered" evidence="1">
    <location>
        <begin position="160"/>
        <end position="181"/>
    </location>
</feature>
<name>A0A4D9EUH8_9SAUR</name>
<dbReference type="AlphaFoldDB" id="A0A4D9EUH8"/>
<sequence>MGLYVALRTGRGGGAPPQPPLSPPPGPGKWGLDAAASAAPGARLALSCLPSSGGARAELGERGPRSWGTARRGSDGRDARRTAQAREEPGNVTGRCGGRRVRAALWGISPTSNTKKLRLIAPCPPPPGERDGRLLPLPPVGAVRGCGSVTMFLQLPNSLLSPHAHSTSAGLPGESSCSPIK</sequence>
<evidence type="ECO:0000313" key="3">
    <source>
        <dbReference type="Proteomes" id="UP000297703"/>
    </source>
</evidence>
<gene>
    <name evidence="2" type="ORF">DR999_PMT01849</name>
</gene>
<accession>A0A4D9EUH8</accession>
<comment type="caution">
    <text evidence="2">The sequence shown here is derived from an EMBL/GenBank/DDBJ whole genome shotgun (WGS) entry which is preliminary data.</text>
</comment>
<dbReference type="Proteomes" id="UP000297703">
    <property type="component" value="Unassembled WGS sequence"/>
</dbReference>
<protein>
    <submittedName>
        <fullName evidence="2">G-protein coupled receptor 183-like protein</fullName>
    </submittedName>
</protein>
<reference evidence="2 3" key="1">
    <citation type="submission" date="2019-04" db="EMBL/GenBank/DDBJ databases">
        <title>Draft genome of the big-headed turtle Platysternon megacephalum.</title>
        <authorList>
            <person name="Gong S."/>
        </authorList>
    </citation>
    <scope>NUCLEOTIDE SEQUENCE [LARGE SCALE GENOMIC DNA]</scope>
    <source>
        <strain evidence="2">DO16091913</strain>
        <tissue evidence="2">Muscle</tissue>
    </source>
</reference>
<evidence type="ECO:0000313" key="2">
    <source>
        <dbReference type="EMBL" id="TFK14487.1"/>
    </source>
</evidence>
<organism evidence="2 3">
    <name type="scientific">Platysternon megacephalum</name>
    <name type="common">big-headed turtle</name>
    <dbReference type="NCBI Taxonomy" id="55544"/>
    <lineage>
        <taxon>Eukaryota</taxon>
        <taxon>Metazoa</taxon>
        <taxon>Chordata</taxon>
        <taxon>Craniata</taxon>
        <taxon>Vertebrata</taxon>
        <taxon>Euteleostomi</taxon>
        <taxon>Archelosauria</taxon>
        <taxon>Testudinata</taxon>
        <taxon>Testudines</taxon>
        <taxon>Cryptodira</taxon>
        <taxon>Durocryptodira</taxon>
        <taxon>Testudinoidea</taxon>
        <taxon>Platysternidae</taxon>
        <taxon>Platysternon</taxon>
    </lineage>
</organism>
<feature type="compositionally biased region" description="Basic and acidic residues" evidence="1">
    <location>
        <begin position="72"/>
        <end position="89"/>
    </location>
</feature>
<proteinExistence type="predicted"/>
<evidence type="ECO:0000256" key="1">
    <source>
        <dbReference type="SAM" id="MobiDB-lite"/>
    </source>
</evidence>
<keyword evidence="3" id="KW-1185">Reference proteome</keyword>
<dbReference type="EMBL" id="QXTE01000009">
    <property type="protein sequence ID" value="TFK14487.1"/>
    <property type="molecule type" value="Genomic_DNA"/>
</dbReference>
<feature type="region of interest" description="Disordered" evidence="1">
    <location>
        <begin position="1"/>
        <end position="35"/>
    </location>
</feature>
<feature type="compositionally biased region" description="Pro residues" evidence="1">
    <location>
        <begin position="16"/>
        <end position="27"/>
    </location>
</feature>
<feature type="region of interest" description="Disordered" evidence="1">
    <location>
        <begin position="51"/>
        <end position="96"/>
    </location>
</feature>